<evidence type="ECO:0000256" key="2">
    <source>
        <dbReference type="SAM" id="SignalP"/>
    </source>
</evidence>
<evidence type="ECO:0000313" key="3">
    <source>
        <dbReference type="EMBL" id="GJD45976.1"/>
    </source>
</evidence>
<dbReference type="PROSITE" id="PS51257">
    <property type="entry name" value="PROKAR_LIPOPROTEIN"/>
    <property type="match status" value="1"/>
</dbReference>
<feature type="signal peptide" evidence="2">
    <location>
        <begin position="1"/>
        <end position="16"/>
    </location>
</feature>
<evidence type="ECO:0000256" key="1">
    <source>
        <dbReference type="SAM" id="MobiDB-lite"/>
    </source>
</evidence>
<accession>A0ABQ4QL51</accession>
<organism evidence="3 4">
    <name type="scientific">Methylobacterium cerastii</name>
    <dbReference type="NCBI Taxonomy" id="932741"/>
    <lineage>
        <taxon>Bacteria</taxon>
        <taxon>Pseudomonadati</taxon>
        <taxon>Pseudomonadota</taxon>
        <taxon>Alphaproteobacteria</taxon>
        <taxon>Hyphomicrobiales</taxon>
        <taxon>Methylobacteriaceae</taxon>
        <taxon>Methylobacterium</taxon>
    </lineage>
</organism>
<protein>
    <recommendedName>
        <fullName evidence="5">Lipoprotein</fullName>
    </recommendedName>
</protein>
<reference evidence="3 4" key="1">
    <citation type="journal article" date="2021" name="Front. Microbiol.">
        <title>Comprehensive Comparative Genomics and Phenotyping of Methylobacterium Species.</title>
        <authorList>
            <person name="Alessa O."/>
            <person name="Ogura Y."/>
            <person name="Fujitani Y."/>
            <person name="Takami H."/>
            <person name="Hayashi T."/>
            <person name="Sahin N."/>
            <person name="Tani A."/>
        </authorList>
    </citation>
    <scope>NUCLEOTIDE SEQUENCE [LARGE SCALE GENOMIC DNA]</scope>
    <source>
        <strain evidence="3 4">DSM 23679</strain>
    </source>
</reference>
<name>A0ABQ4QL51_9HYPH</name>
<dbReference type="RefSeq" id="WP_147832289.1">
    <property type="nucleotide sequence ID" value="NZ_BPQG01000062.1"/>
</dbReference>
<sequence>MYRKITAVLIASISLAACQTATPGPQQTAVFQEDIARLRADRDTKRISYTEWAERTGAAVRANVTLSPDQEAAITYRTQLARRVDAGAMTPRQFERESARALERVRASKQGA</sequence>
<feature type="region of interest" description="Disordered" evidence="1">
    <location>
        <begin position="87"/>
        <end position="112"/>
    </location>
</feature>
<gene>
    <name evidence="3" type="ORF">AFCDBAGC_3855</name>
</gene>
<keyword evidence="4" id="KW-1185">Reference proteome</keyword>
<feature type="chain" id="PRO_5047087073" description="Lipoprotein" evidence="2">
    <location>
        <begin position="17"/>
        <end position="112"/>
    </location>
</feature>
<evidence type="ECO:0008006" key="5">
    <source>
        <dbReference type="Google" id="ProtNLM"/>
    </source>
</evidence>
<feature type="compositionally biased region" description="Basic and acidic residues" evidence="1">
    <location>
        <begin position="93"/>
        <end position="106"/>
    </location>
</feature>
<comment type="caution">
    <text evidence="3">The sequence shown here is derived from an EMBL/GenBank/DDBJ whole genome shotgun (WGS) entry which is preliminary data.</text>
</comment>
<dbReference type="Proteomes" id="UP001055117">
    <property type="component" value="Unassembled WGS sequence"/>
</dbReference>
<proteinExistence type="predicted"/>
<evidence type="ECO:0000313" key="4">
    <source>
        <dbReference type="Proteomes" id="UP001055117"/>
    </source>
</evidence>
<dbReference type="EMBL" id="BPQG01000062">
    <property type="protein sequence ID" value="GJD45976.1"/>
    <property type="molecule type" value="Genomic_DNA"/>
</dbReference>
<keyword evidence="2" id="KW-0732">Signal</keyword>